<dbReference type="Proteomes" id="UP000295122">
    <property type="component" value="Unassembled WGS sequence"/>
</dbReference>
<name>A0A4R7BXU0_9HYPH</name>
<dbReference type="OrthoDB" id="9783941at2"/>
<gene>
    <name evidence="3" type="ORF">EV668_2890</name>
</gene>
<reference evidence="3 4" key="1">
    <citation type="submission" date="2019-03" db="EMBL/GenBank/DDBJ databases">
        <title>Genomic Encyclopedia of Type Strains, Phase IV (KMG-IV): sequencing the most valuable type-strain genomes for metagenomic binning, comparative biology and taxonomic classification.</title>
        <authorList>
            <person name="Goeker M."/>
        </authorList>
    </citation>
    <scope>NUCLEOTIDE SEQUENCE [LARGE SCALE GENOMIC DNA]</scope>
    <source>
        <strain evidence="3 4">DSM 25903</strain>
    </source>
</reference>
<proteinExistence type="predicted"/>
<dbReference type="EMBL" id="SNZR01000013">
    <property type="protein sequence ID" value="TDR90052.1"/>
    <property type="molecule type" value="Genomic_DNA"/>
</dbReference>
<dbReference type="PANTHER" id="PTHR33376:SF4">
    <property type="entry name" value="SIALIC ACID-BINDING PERIPLASMIC PROTEIN SIAP"/>
    <property type="match status" value="1"/>
</dbReference>
<dbReference type="NCBIfam" id="NF037995">
    <property type="entry name" value="TRAP_S1"/>
    <property type="match status" value="1"/>
</dbReference>
<comment type="caution">
    <text evidence="3">The sequence shown here is derived from an EMBL/GenBank/DDBJ whole genome shotgun (WGS) entry which is preliminary data.</text>
</comment>
<evidence type="ECO:0000313" key="3">
    <source>
        <dbReference type="EMBL" id="TDR90052.1"/>
    </source>
</evidence>
<dbReference type="GO" id="GO:0055085">
    <property type="term" value="P:transmembrane transport"/>
    <property type="evidence" value="ECO:0007669"/>
    <property type="project" value="InterPro"/>
</dbReference>
<dbReference type="InterPro" id="IPR038404">
    <property type="entry name" value="TRAP_DctP_sf"/>
</dbReference>
<dbReference type="Gene3D" id="3.40.190.170">
    <property type="entry name" value="Bacterial extracellular solute-binding protein, family 7"/>
    <property type="match status" value="1"/>
</dbReference>
<keyword evidence="1 2" id="KW-0732">Signal</keyword>
<dbReference type="RefSeq" id="WP_133771145.1">
    <property type="nucleotide sequence ID" value="NZ_SNZR01000013.1"/>
</dbReference>
<accession>A0A4R7BXU0</accession>
<dbReference type="InterPro" id="IPR018389">
    <property type="entry name" value="DctP_fam"/>
</dbReference>
<dbReference type="AlphaFoldDB" id="A0A4R7BXU0"/>
<sequence length="322" mass="34194">MRRLLIAILVCLAGGAEAQTVWRMPTEYPATAMPGEGIASFASSLARRSGGRLAIEPSFDAKLGIKSAAMPVAIREGRVEAGDAFGGALGGIDPVFGLSSLPFVTPSIEAAERLAGTARPLYAQAFAKQGQRLLYVTPWPPSGLWMKEPLASVETLRGLAVRTYDATSTAVMARAGAKAFNISFADAQARVKDGSVNAVLSSGDGGAGRRLWEQLPHFAEINYAIPLSFATVSQKAYEALDPDLRRAVDEAAAETESRQWAAIRTRLDENYKRMRENGVTIRTGIDPAVTAALREAGAASVVEWRKVAGPEAGRLVDGLPPK</sequence>
<dbReference type="CDD" id="cd13602">
    <property type="entry name" value="PBP2_TRAP_BpDctp6_7"/>
    <property type="match status" value="1"/>
</dbReference>
<evidence type="ECO:0000313" key="4">
    <source>
        <dbReference type="Proteomes" id="UP000295122"/>
    </source>
</evidence>
<evidence type="ECO:0000256" key="2">
    <source>
        <dbReference type="SAM" id="SignalP"/>
    </source>
</evidence>
<protein>
    <submittedName>
        <fullName evidence="3">TRAP-type C4-dicarboxylate transport system substrate-binding protein</fullName>
    </submittedName>
</protein>
<feature type="chain" id="PRO_5020673536" evidence="2">
    <location>
        <begin position="19"/>
        <end position="322"/>
    </location>
</feature>
<evidence type="ECO:0000256" key="1">
    <source>
        <dbReference type="ARBA" id="ARBA00022729"/>
    </source>
</evidence>
<dbReference type="PANTHER" id="PTHR33376">
    <property type="match status" value="1"/>
</dbReference>
<keyword evidence="4" id="KW-1185">Reference proteome</keyword>
<feature type="signal peptide" evidence="2">
    <location>
        <begin position="1"/>
        <end position="18"/>
    </location>
</feature>
<organism evidence="3 4">
    <name type="scientific">Enterovirga rhinocerotis</name>
    <dbReference type="NCBI Taxonomy" id="1339210"/>
    <lineage>
        <taxon>Bacteria</taxon>
        <taxon>Pseudomonadati</taxon>
        <taxon>Pseudomonadota</taxon>
        <taxon>Alphaproteobacteria</taxon>
        <taxon>Hyphomicrobiales</taxon>
        <taxon>Methylobacteriaceae</taxon>
        <taxon>Enterovirga</taxon>
    </lineage>
</organism>
<dbReference type="Pfam" id="PF03480">
    <property type="entry name" value="DctP"/>
    <property type="match status" value="1"/>
</dbReference>